<protein>
    <submittedName>
        <fullName evidence="7">TetR/AcrR family transcriptional regulator</fullName>
    </submittedName>
</protein>
<accession>A0ABY4N259</accession>
<feature type="domain" description="HTH tetR-type" evidence="6">
    <location>
        <begin position="23"/>
        <end position="84"/>
    </location>
</feature>
<evidence type="ECO:0000256" key="1">
    <source>
        <dbReference type="ARBA" id="ARBA00023015"/>
    </source>
</evidence>
<proteinExistence type="predicted"/>
<evidence type="ECO:0000313" key="7">
    <source>
        <dbReference type="EMBL" id="UQN28209.1"/>
    </source>
</evidence>
<reference evidence="7" key="1">
    <citation type="submission" date="2022-05" db="EMBL/GenBank/DDBJ databases">
        <title>Genomic analysis of Brachybacterium sp. CBA3104.</title>
        <authorList>
            <person name="Roh S.W."/>
            <person name="Kim Y.B."/>
            <person name="Kim Y."/>
        </authorList>
    </citation>
    <scope>NUCLEOTIDE SEQUENCE</scope>
    <source>
        <strain evidence="7">CBA3104</strain>
    </source>
</reference>
<feature type="DNA-binding region" description="H-T-H motif" evidence="4">
    <location>
        <begin position="47"/>
        <end position="66"/>
    </location>
</feature>
<name>A0ABY4N259_9MICO</name>
<dbReference type="InterPro" id="IPR025996">
    <property type="entry name" value="MT1864/Rv1816-like_C"/>
</dbReference>
<evidence type="ECO:0000256" key="4">
    <source>
        <dbReference type="PROSITE-ProRule" id="PRU00335"/>
    </source>
</evidence>
<dbReference type="PROSITE" id="PS50977">
    <property type="entry name" value="HTH_TETR_2"/>
    <property type="match status" value="1"/>
</dbReference>
<evidence type="ECO:0000256" key="5">
    <source>
        <dbReference type="SAM" id="MobiDB-lite"/>
    </source>
</evidence>
<sequence length="215" mass="23131">MSTSTTDGGAPPARRRNPRGEGERLKGEISDAALALLDETGDAGAVTLRAVARRVGISAPSIYGHFENRQQILLAALTRAFAEIDAELRRVVEAAGPDSRDRLLALCEGYLDFARARPHRYLVMYGGVWNAAQDMADDAVPRHEVAALGIATLELLQELLAACVADGSSQSTDPDADAIALWVAMHGLAHQRIVSTAFTWPPDIDSRLVARMAYI</sequence>
<evidence type="ECO:0000259" key="6">
    <source>
        <dbReference type="PROSITE" id="PS50977"/>
    </source>
</evidence>
<dbReference type="InterPro" id="IPR036271">
    <property type="entry name" value="Tet_transcr_reg_TetR-rel_C_sf"/>
</dbReference>
<gene>
    <name evidence="7" type="ORF">M4486_11160</name>
</gene>
<dbReference type="InterPro" id="IPR001647">
    <property type="entry name" value="HTH_TetR"/>
</dbReference>
<dbReference type="PANTHER" id="PTHR30055">
    <property type="entry name" value="HTH-TYPE TRANSCRIPTIONAL REGULATOR RUTR"/>
    <property type="match status" value="1"/>
</dbReference>
<evidence type="ECO:0000313" key="8">
    <source>
        <dbReference type="Proteomes" id="UP001055868"/>
    </source>
</evidence>
<dbReference type="SUPFAM" id="SSF46689">
    <property type="entry name" value="Homeodomain-like"/>
    <property type="match status" value="1"/>
</dbReference>
<dbReference type="RefSeq" id="WP_249477238.1">
    <property type="nucleotide sequence ID" value="NZ_CP097218.1"/>
</dbReference>
<evidence type="ECO:0000256" key="2">
    <source>
        <dbReference type="ARBA" id="ARBA00023125"/>
    </source>
</evidence>
<organism evidence="7 8">
    <name type="scientific">Brachybacterium kimchii</name>
    <dbReference type="NCBI Taxonomy" id="2942909"/>
    <lineage>
        <taxon>Bacteria</taxon>
        <taxon>Bacillati</taxon>
        <taxon>Actinomycetota</taxon>
        <taxon>Actinomycetes</taxon>
        <taxon>Micrococcales</taxon>
        <taxon>Dermabacteraceae</taxon>
        <taxon>Brachybacterium</taxon>
    </lineage>
</organism>
<keyword evidence="3" id="KW-0804">Transcription</keyword>
<dbReference type="Proteomes" id="UP001055868">
    <property type="component" value="Chromosome"/>
</dbReference>
<feature type="region of interest" description="Disordered" evidence="5">
    <location>
        <begin position="1"/>
        <end position="24"/>
    </location>
</feature>
<dbReference type="Gene3D" id="1.10.357.10">
    <property type="entry name" value="Tetracycline Repressor, domain 2"/>
    <property type="match status" value="1"/>
</dbReference>
<keyword evidence="1" id="KW-0805">Transcription regulation</keyword>
<dbReference type="Pfam" id="PF00440">
    <property type="entry name" value="TetR_N"/>
    <property type="match status" value="1"/>
</dbReference>
<dbReference type="PANTHER" id="PTHR30055:SF234">
    <property type="entry name" value="HTH-TYPE TRANSCRIPTIONAL REGULATOR BETI"/>
    <property type="match status" value="1"/>
</dbReference>
<keyword evidence="8" id="KW-1185">Reference proteome</keyword>
<dbReference type="SUPFAM" id="SSF48498">
    <property type="entry name" value="Tetracyclin repressor-like, C-terminal domain"/>
    <property type="match status" value="1"/>
</dbReference>
<dbReference type="EMBL" id="CP097218">
    <property type="protein sequence ID" value="UQN28209.1"/>
    <property type="molecule type" value="Genomic_DNA"/>
</dbReference>
<dbReference type="InterPro" id="IPR009057">
    <property type="entry name" value="Homeodomain-like_sf"/>
</dbReference>
<dbReference type="Pfam" id="PF13305">
    <property type="entry name" value="TetR_C_33"/>
    <property type="match status" value="1"/>
</dbReference>
<keyword evidence="2 4" id="KW-0238">DNA-binding</keyword>
<dbReference type="InterPro" id="IPR050109">
    <property type="entry name" value="HTH-type_TetR-like_transc_reg"/>
</dbReference>
<evidence type="ECO:0000256" key="3">
    <source>
        <dbReference type="ARBA" id="ARBA00023163"/>
    </source>
</evidence>